<feature type="region of interest" description="Disordered" evidence="1">
    <location>
        <begin position="197"/>
        <end position="237"/>
    </location>
</feature>
<gene>
    <name evidence="2" type="ORF">GcM3_044033</name>
</gene>
<protein>
    <submittedName>
        <fullName evidence="2">Uncharacterized protein</fullName>
    </submittedName>
</protein>
<name>A0A420J1E5_9PEZI</name>
<comment type="caution">
    <text evidence="2">The sequence shown here is derived from an EMBL/GenBank/DDBJ whole genome shotgun (WGS) entry which is preliminary data.</text>
</comment>
<dbReference type="Proteomes" id="UP000283383">
    <property type="component" value="Unassembled WGS sequence"/>
</dbReference>
<reference evidence="2 3" key="1">
    <citation type="journal article" date="2018" name="BMC Genomics">
        <title>Comparative genome analyses reveal sequence features reflecting distinct modes of host-adaptation between dicot and monocot powdery mildew.</title>
        <authorList>
            <person name="Wu Y."/>
            <person name="Ma X."/>
            <person name="Pan Z."/>
            <person name="Kale S.D."/>
            <person name="Song Y."/>
            <person name="King H."/>
            <person name="Zhang Q."/>
            <person name="Presley C."/>
            <person name="Deng X."/>
            <person name="Wei C.I."/>
            <person name="Xiao S."/>
        </authorList>
    </citation>
    <scope>NUCLEOTIDE SEQUENCE [LARGE SCALE GENOMIC DNA]</scope>
    <source>
        <strain evidence="2">UMSG3</strain>
    </source>
</reference>
<keyword evidence="3" id="KW-1185">Reference proteome</keyword>
<evidence type="ECO:0000256" key="1">
    <source>
        <dbReference type="SAM" id="MobiDB-lite"/>
    </source>
</evidence>
<evidence type="ECO:0000313" key="2">
    <source>
        <dbReference type="EMBL" id="RKF80584.1"/>
    </source>
</evidence>
<feature type="compositionally biased region" description="Basic and acidic residues" evidence="1">
    <location>
        <begin position="163"/>
        <end position="174"/>
    </location>
</feature>
<feature type="region of interest" description="Disordered" evidence="1">
    <location>
        <begin position="138"/>
        <end position="174"/>
    </location>
</feature>
<dbReference type="AlphaFoldDB" id="A0A420J1E5"/>
<accession>A0A420J1E5</accession>
<dbReference type="EMBL" id="MCBQ01004416">
    <property type="protein sequence ID" value="RKF80584.1"/>
    <property type="molecule type" value="Genomic_DNA"/>
</dbReference>
<feature type="compositionally biased region" description="Basic and acidic residues" evidence="1">
    <location>
        <begin position="226"/>
        <end position="237"/>
    </location>
</feature>
<evidence type="ECO:0000313" key="3">
    <source>
        <dbReference type="Proteomes" id="UP000283383"/>
    </source>
</evidence>
<organism evidence="2 3">
    <name type="scientific">Golovinomyces cichoracearum</name>
    <dbReference type="NCBI Taxonomy" id="62708"/>
    <lineage>
        <taxon>Eukaryota</taxon>
        <taxon>Fungi</taxon>
        <taxon>Dikarya</taxon>
        <taxon>Ascomycota</taxon>
        <taxon>Pezizomycotina</taxon>
        <taxon>Leotiomycetes</taxon>
        <taxon>Erysiphales</taxon>
        <taxon>Erysiphaceae</taxon>
        <taxon>Golovinomyces</taxon>
    </lineage>
</organism>
<proteinExistence type="predicted"/>
<sequence length="237" mass="26913">MSTGDQQDVLQNLSNENLQGLVKLLIENNTQAKRDSTSITRRDVTLTKWDGDQREFPFYIQLLEARIEEELDGVYSDRSICLDMVNSPPAEKRSRVASWFNENPLRKSLVSVKLPSDENYTSWVTEVKEVADKLEALPDYRPKNSTKISTRLGPPKSGSVHPRSVESSKDHDGDTIMRDVDSILAAVSHLLQNRQGNSVANVNSYPMKDSQSESSPSRKPPAPWRSRKEFDRLIKKR</sequence>
<dbReference type="STRING" id="62708.A0A420J1E5"/>
<feature type="non-terminal residue" evidence="2">
    <location>
        <position position="237"/>
    </location>
</feature>